<comment type="caution">
    <text evidence="11">The sequence shown here is derived from an EMBL/GenBank/DDBJ whole genome shotgun (WGS) entry which is preliminary data.</text>
</comment>
<sequence length="380" mass="41587">MAQWLWRSTGIAGLTLLAFLGTGCSGEPAAPSCPDWVQWQDFRTVFLSEDGRVIDRGSPDSRTVSEGQAYALLFALAANDRAAFDRILAWTEANLADGDLTARLPAWLWGRNDQGEWGVIDANAASDADTWMAYALIEAGRLWQAPRYAALGRLLADRVRREAVADLPDLGPTLLPAPAGFQPGPDRWRLNPSYLPVPLLRRLAAVNPDWTPVIASARAVITRSAVGDFAPDWTAYGAETGFGPDPEHGTHGDYDAIRVYLWAGMMDRADPLRNDLLEALPGMARAAAANGQPPEKVADGDVVRAVGPPGFSAAVLPYLSALGRDELVEQQRLRLEAQPIPDDSYYQRVLGLFGQGWQDRWLRFDRDGRLQVRWEPACGA</sequence>
<evidence type="ECO:0000256" key="9">
    <source>
        <dbReference type="RuleBase" id="RU361167"/>
    </source>
</evidence>
<evidence type="ECO:0000256" key="2">
    <source>
        <dbReference type="ARBA" id="ARBA00009209"/>
    </source>
</evidence>
<evidence type="ECO:0000256" key="7">
    <source>
        <dbReference type="ARBA" id="ARBA00023326"/>
    </source>
</evidence>
<gene>
    <name evidence="11" type="primary">bcsZ</name>
    <name evidence="11" type="ORF">RM531_09375</name>
</gene>
<evidence type="ECO:0000256" key="10">
    <source>
        <dbReference type="SAM" id="SignalP"/>
    </source>
</evidence>
<dbReference type="InterPro" id="IPR002037">
    <property type="entry name" value="Glyco_hydro_8"/>
</dbReference>
<evidence type="ECO:0000256" key="3">
    <source>
        <dbReference type="ARBA" id="ARBA00022729"/>
    </source>
</evidence>
<dbReference type="NCBIfam" id="NF008305">
    <property type="entry name" value="PRK11097.1"/>
    <property type="match status" value="1"/>
</dbReference>
<dbReference type="PROSITE" id="PS00812">
    <property type="entry name" value="GLYCOSYL_HYDROL_F8"/>
    <property type="match status" value="1"/>
</dbReference>
<evidence type="ECO:0000256" key="4">
    <source>
        <dbReference type="ARBA" id="ARBA00022801"/>
    </source>
</evidence>
<dbReference type="InterPro" id="IPR008928">
    <property type="entry name" value="6-hairpin_glycosidase_sf"/>
</dbReference>
<dbReference type="PROSITE" id="PS51257">
    <property type="entry name" value="PROKAR_LIPOPROTEIN"/>
    <property type="match status" value="1"/>
</dbReference>
<dbReference type="RefSeq" id="WP_311658861.1">
    <property type="nucleotide sequence ID" value="NZ_JAVRHY010000007.1"/>
</dbReference>
<evidence type="ECO:0000256" key="5">
    <source>
        <dbReference type="ARBA" id="ARBA00023001"/>
    </source>
</evidence>
<comment type="catalytic activity">
    <reaction evidence="1">
        <text>Endohydrolysis of (1-&gt;4)-beta-D-glucosidic linkages in cellulose, lichenin and cereal beta-D-glucans.</text>
        <dbReference type="EC" id="3.2.1.4"/>
    </reaction>
</comment>
<evidence type="ECO:0000256" key="1">
    <source>
        <dbReference type="ARBA" id="ARBA00000966"/>
    </source>
</evidence>
<keyword evidence="12" id="KW-1185">Reference proteome</keyword>
<keyword evidence="7 9" id="KW-0624">Polysaccharide degradation</keyword>
<dbReference type="InterPro" id="IPR019834">
    <property type="entry name" value="Glyco_hydro_8_CS"/>
</dbReference>
<dbReference type="EMBL" id="JAVRHY010000007">
    <property type="protein sequence ID" value="MDT0618688.1"/>
    <property type="molecule type" value="Genomic_DNA"/>
</dbReference>
<keyword evidence="4 9" id="KW-0378">Hydrolase</keyword>
<dbReference type="EC" id="3.2.1.-" evidence="9"/>
<feature type="active site" description="Nucleophile" evidence="8">
    <location>
        <position position="127"/>
    </location>
</feature>
<evidence type="ECO:0000256" key="8">
    <source>
        <dbReference type="PROSITE-ProRule" id="PRU10058"/>
    </source>
</evidence>
<dbReference type="Proteomes" id="UP001259982">
    <property type="component" value="Unassembled WGS sequence"/>
</dbReference>
<dbReference type="InterPro" id="IPR012341">
    <property type="entry name" value="6hp_glycosidase-like_sf"/>
</dbReference>
<evidence type="ECO:0000313" key="12">
    <source>
        <dbReference type="Proteomes" id="UP001259982"/>
    </source>
</evidence>
<dbReference type="Pfam" id="PF01270">
    <property type="entry name" value="Glyco_hydro_8"/>
    <property type="match status" value="1"/>
</dbReference>
<feature type="signal peptide" evidence="10">
    <location>
        <begin position="1"/>
        <end position="29"/>
    </location>
</feature>
<dbReference type="Gene3D" id="1.50.10.10">
    <property type="match status" value="1"/>
</dbReference>
<evidence type="ECO:0000313" key="11">
    <source>
        <dbReference type="EMBL" id="MDT0618688.1"/>
    </source>
</evidence>
<keyword evidence="5" id="KW-0136">Cellulose degradation</keyword>
<dbReference type="GO" id="GO:0008810">
    <property type="term" value="F:cellulase activity"/>
    <property type="evidence" value="ECO:0007669"/>
    <property type="project" value="UniProtKB-EC"/>
</dbReference>
<accession>A0ABU3BBP7</accession>
<dbReference type="PRINTS" id="PR00735">
    <property type="entry name" value="GLHYDRLASE8"/>
</dbReference>
<proteinExistence type="inferred from homology"/>
<keyword evidence="6 9" id="KW-0326">Glycosidase</keyword>
<evidence type="ECO:0000256" key="6">
    <source>
        <dbReference type="ARBA" id="ARBA00023295"/>
    </source>
</evidence>
<keyword evidence="3 10" id="KW-0732">Signal</keyword>
<name>A0ABU3BBP7_9GAMM</name>
<reference evidence="11 12" key="1">
    <citation type="submission" date="2023-09" db="EMBL/GenBank/DDBJ databases">
        <authorList>
            <person name="Rey-Velasco X."/>
        </authorList>
    </citation>
    <scope>NUCLEOTIDE SEQUENCE [LARGE SCALE GENOMIC DNA]</scope>
    <source>
        <strain evidence="11 12">P385</strain>
    </source>
</reference>
<keyword evidence="7 9" id="KW-0119">Carbohydrate metabolism</keyword>
<feature type="chain" id="PRO_5047140316" description="Glucanase" evidence="10">
    <location>
        <begin position="30"/>
        <end position="380"/>
    </location>
</feature>
<organism evidence="11 12">
    <name type="scientific">Spectribacter acetivorans</name>
    <dbReference type="NCBI Taxonomy" id="3075603"/>
    <lineage>
        <taxon>Bacteria</taxon>
        <taxon>Pseudomonadati</taxon>
        <taxon>Pseudomonadota</taxon>
        <taxon>Gammaproteobacteria</taxon>
        <taxon>Salinisphaerales</taxon>
        <taxon>Salinisphaeraceae</taxon>
        <taxon>Spectribacter</taxon>
    </lineage>
</organism>
<comment type="similarity">
    <text evidence="2 9">Belongs to the glycosyl hydrolase 8 (cellulase D) family.</text>
</comment>
<protein>
    <recommendedName>
        <fullName evidence="9">Glucanase</fullName>
        <ecNumber evidence="9">3.2.1.-</ecNumber>
    </recommendedName>
</protein>
<dbReference type="SUPFAM" id="SSF48208">
    <property type="entry name" value="Six-hairpin glycosidases"/>
    <property type="match status" value="1"/>
</dbReference>